<gene>
    <name evidence="1" type="ORF">ANE_LOCUS20401</name>
</gene>
<proteinExistence type="predicted"/>
<dbReference type="EMBL" id="CABITT030000007">
    <property type="protein sequence ID" value="VVB09957.1"/>
    <property type="molecule type" value="Genomic_DNA"/>
</dbReference>
<keyword evidence="2" id="KW-1185">Reference proteome</keyword>
<dbReference type="AlphaFoldDB" id="A0A565C8L1"/>
<reference evidence="1" key="1">
    <citation type="submission" date="2019-07" db="EMBL/GenBank/DDBJ databases">
        <authorList>
            <person name="Dittberner H."/>
        </authorList>
    </citation>
    <scope>NUCLEOTIDE SEQUENCE [LARGE SCALE GENOMIC DNA]</scope>
</reference>
<evidence type="ECO:0000313" key="1">
    <source>
        <dbReference type="EMBL" id="VVB09957.1"/>
    </source>
</evidence>
<accession>A0A565C8L1</accession>
<organism evidence="1 2">
    <name type="scientific">Arabis nemorensis</name>
    <dbReference type="NCBI Taxonomy" id="586526"/>
    <lineage>
        <taxon>Eukaryota</taxon>
        <taxon>Viridiplantae</taxon>
        <taxon>Streptophyta</taxon>
        <taxon>Embryophyta</taxon>
        <taxon>Tracheophyta</taxon>
        <taxon>Spermatophyta</taxon>
        <taxon>Magnoliopsida</taxon>
        <taxon>eudicotyledons</taxon>
        <taxon>Gunneridae</taxon>
        <taxon>Pentapetalae</taxon>
        <taxon>rosids</taxon>
        <taxon>malvids</taxon>
        <taxon>Brassicales</taxon>
        <taxon>Brassicaceae</taxon>
        <taxon>Arabideae</taxon>
        <taxon>Arabis</taxon>
    </lineage>
</organism>
<dbReference type="Proteomes" id="UP000489600">
    <property type="component" value="Unassembled WGS sequence"/>
</dbReference>
<sequence length="72" mass="7981">MDQATKAKEIRPVELPALPNRMFAVGHGLVGIQVTAYHPFDGIRVILNALEEEEVVYLRTVFVILASCSELT</sequence>
<protein>
    <submittedName>
        <fullName evidence="1">Uncharacterized protein</fullName>
    </submittedName>
</protein>
<comment type="caution">
    <text evidence="1">The sequence shown here is derived from an EMBL/GenBank/DDBJ whole genome shotgun (WGS) entry which is preliminary data.</text>
</comment>
<name>A0A565C8L1_9BRAS</name>
<evidence type="ECO:0000313" key="2">
    <source>
        <dbReference type="Proteomes" id="UP000489600"/>
    </source>
</evidence>